<accession>A0A6V8MTA3</accession>
<dbReference type="RefSeq" id="WP_183344847.1">
    <property type="nucleotide sequence ID" value="NZ_BLXY01000001.1"/>
</dbReference>
<dbReference type="EMBL" id="CP096574">
    <property type="protein sequence ID" value="UPU35781.1"/>
    <property type="molecule type" value="Genomic_DNA"/>
</dbReference>
<dbReference type="Proteomes" id="UP000831485">
    <property type="component" value="Chromosome"/>
</dbReference>
<sequence length="111" mass="12234">MIYKNLTHKSLLLLVTCLTSICILTFGMRGPDLSRPNRPKPKPRAYIEEQFKKSQESVAKKSLDHCQAELPPSCEPVHHATFATGHCFAMQCVATSPLFSELSRAPPAPAA</sequence>
<dbReference type="AlphaFoldDB" id="A0A6V8MTA3"/>
<gene>
    <name evidence="1" type="ORF">GMPD_05580</name>
    <name evidence="2" type="ORF">M1B72_20435</name>
</gene>
<proteinExistence type="predicted"/>
<evidence type="ECO:0000313" key="4">
    <source>
        <dbReference type="Proteomes" id="UP000831485"/>
    </source>
</evidence>
<reference evidence="3" key="1">
    <citation type="submission" date="2020-06" db="EMBL/GenBank/DDBJ databases">
        <title>Draft genomic sequecing of Geomonas sp. Red736.</title>
        <authorList>
            <person name="Itoh H."/>
            <person name="Xu Z.X."/>
            <person name="Ushijima N."/>
            <person name="Masuda Y."/>
            <person name="Shiratori Y."/>
            <person name="Senoo K."/>
        </authorList>
    </citation>
    <scope>NUCLEOTIDE SEQUENCE [LARGE SCALE GENOMIC DNA]</scope>
    <source>
        <strain evidence="3">Red736</strain>
    </source>
</reference>
<keyword evidence="4" id="KW-1185">Reference proteome</keyword>
<evidence type="ECO:0000313" key="3">
    <source>
        <dbReference type="Proteomes" id="UP000568888"/>
    </source>
</evidence>
<evidence type="ECO:0000313" key="2">
    <source>
        <dbReference type="EMBL" id="UPU35781.1"/>
    </source>
</evidence>
<dbReference type="Proteomes" id="UP000568888">
    <property type="component" value="Unassembled WGS sequence"/>
</dbReference>
<evidence type="ECO:0000313" key="1">
    <source>
        <dbReference type="EMBL" id="GFO62639.1"/>
    </source>
</evidence>
<reference evidence="2" key="3">
    <citation type="submission" date="2022-04" db="EMBL/GenBank/DDBJ databases">
        <authorList>
            <person name="Liu G."/>
        </authorList>
    </citation>
    <scope>NUCLEOTIDE SEQUENCE</scope>
    <source>
        <strain evidence="2">RG22</strain>
    </source>
</reference>
<reference evidence="1" key="2">
    <citation type="journal article" date="2021" name="Int. J. Syst. Evol. Microbiol.">
        <title>Geomonas silvestris sp. nov., Geomonas paludis sp. nov. and Geomonas limicola sp. nov., isolated from terrestrial environments, and emended description of the genus Geomonas.</title>
        <authorList>
            <person name="Itoh H."/>
            <person name="Xu Z."/>
            <person name="Masuda Y."/>
            <person name="Ushijima N."/>
            <person name="Hayakawa C."/>
            <person name="Shiratori Y."/>
            <person name="Senoo K."/>
        </authorList>
    </citation>
    <scope>NUCLEOTIDE SEQUENCE</scope>
    <source>
        <strain evidence="1">Red736</strain>
    </source>
</reference>
<dbReference type="EMBL" id="BLXY01000001">
    <property type="protein sequence ID" value="GFO62639.1"/>
    <property type="molecule type" value="Genomic_DNA"/>
</dbReference>
<organism evidence="1 3">
    <name type="scientific">Geomonas paludis</name>
    <dbReference type="NCBI Taxonomy" id="2740185"/>
    <lineage>
        <taxon>Bacteria</taxon>
        <taxon>Pseudomonadati</taxon>
        <taxon>Thermodesulfobacteriota</taxon>
        <taxon>Desulfuromonadia</taxon>
        <taxon>Geobacterales</taxon>
        <taxon>Geobacteraceae</taxon>
        <taxon>Geomonas</taxon>
    </lineage>
</organism>
<name>A0A6V8MTA3_9BACT</name>
<protein>
    <submittedName>
        <fullName evidence="1">Uncharacterized protein</fullName>
    </submittedName>
</protein>